<feature type="region of interest" description="Disordered" evidence="1">
    <location>
        <begin position="26"/>
        <end position="48"/>
    </location>
</feature>
<dbReference type="KEGG" id="hmo:HM1_0484"/>
<sequence>MYWRSERFGRSGVVNAACEAEQRAIDMQKNPRVLARQRSNQAEQTRSP</sequence>
<dbReference type="AlphaFoldDB" id="B0TFJ9"/>
<reference evidence="2 3" key="1">
    <citation type="journal article" date="2008" name="J. Bacteriol.">
        <title>The genome of Heliobacterium modesticaldum, a phototrophic representative of the Firmicutes containing the simplest photosynthetic apparatus.</title>
        <authorList>
            <person name="Sattley W.M."/>
            <person name="Madigan M.T."/>
            <person name="Swingley W.D."/>
            <person name="Cheung P.C."/>
            <person name="Clocksin K.M."/>
            <person name="Conrad A.L."/>
            <person name="Dejesa L.C."/>
            <person name="Honchak B.M."/>
            <person name="Jung D.O."/>
            <person name="Karbach L.E."/>
            <person name="Kurdoglu A."/>
            <person name="Lahiri S."/>
            <person name="Mastrian S.D."/>
            <person name="Page L.E."/>
            <person name="Taylor H.L."/>
            <person name="Wang Z.T."/>
            <person name="Raymond J."/>
            <person name="Chen M."/>
            <person name="Blankenship R.E."/>
            <person name="Touchman J.W."/>
        </authorList>
    </citation>
    <scope>NUCLEOTIDE SEQUENCE [LARGE SCALE GENOMIC DNA]</scope>
    <source>
        <strain evidence="3">ATCC 51547 / Ice1</strain>
    </source>
</reference>
<name>B0TFJ9_HELMI</name>
<feature type="compositionally biased region" description="Polar residues" evidence="1">
    <location>
        <begin position="37"/>
        <end position="48"/>
    </location>
</feature>
<dbReference type="EMBL" id="CP000930">
    <property type="protein sequence ID" value="ABZ83098.1"/>
    <property type="molecule type" value="Genomic_DNA"/>
</dbReference>
<evidence type="ECO:0000256" key="1">
    <source>
        <dbReference type="SAM" id="MobiDB-lite"/>
    </source>
</evidence>
<organism evidence="2 3">
    <name type="scientific">Heliobacterium modesticaldum (strain ATCC 51547 / Ice1)</name>
    <dbReference type="NCBI Taxonomy" id="498761"/>
    <lineage>
        <taxon>Bacteria</taxon>
        <taxon>Bacillati</taxon>
        <taxon>Bacillota</taxon>
        <taxon>Clostridia</taxon>
        <taxon>Eubacteriales</taxon>
        <taxon>Heliobacteriaceae</taxon>
        <taxon>Heliomicrobium</taxon>
    </lineage>
</organism>
<accession>B0TFJ9</accession>
<dbReference type="HOGENOM" id="CLU_3153560_0_0_9"/>
<proteinExistence type="predicted"/>
<evidence type="ECO:0000313" key="3">
    <source>
        <dbReference type="Proteomes" id="UP000008550"/>
    </source>
</evidence>
<keyword evidence="3" id="KW-1185">Reference proteome</keyword>
<gene>
    <name evidence="2" type="ORF">HM1_0484</name>
</gene>
<evidence type="ECO:0000313" key="2">
    <source>
        <dbReference type="EMBL" id="ABZ83098.1"/>
    </source>
</evidence>
<dbReference type="Proteomes" id="UP000008550">
    <property type="component" value="Chromosome"/>
</dbReference>
<protein>
    <submittedName>
        <fullName evidence="2">Uncharacterized protein</fullName>
    </submittedName>
</protein>